<dbReference type="OrthoDB" id="5325276at2759"/>
<sequence>MIRGAHYPAIALITLVLFHPIAFNAVFVVYHFPYQTHDRVLWKPSTHHQDFDVMEHIRKRSVVHSHSSKNVTSHRPSNGDQTRPLDKSTSPTHQPIQRHQMEALSSIPPVRNPNHSNSPSVVSQSNTQPSSHNLSQDLQSLTLSPSSSSTSTDPYNESIADRNIRQFGSSSNSTTSLHPTTSATNNDGEAASSPPRTSSSRLSNGGDLLSEADKFEHGNKHRRDDSGFYDVSTSQHPQHPTTSTPTPPNLNGILDLTNTTDTDKTTTWAPAVHHTTHTTHLTHVRHDLITRDIHTHEVHHRVQPVIAVPEILPARHFVPSTTAKGELVEVDARDVPEEWEQRWGVDALRSKLLPPPARDGDCDRGGESRGEEEEEKGGWGWENDTPVPLRRRFEVPRVVGDVRYVTEGGFERRVTTYLHPPTLEDGGNGDGEVLPVHFGEGGVVVVGEVGRRRRCCVGDGEGDGVRGGTVIPSELVPERRSSKRCGVGASGREGEDGRQRGVEVGRKKLPSMLDV</sequence>
<feature type="compositionally biased region" description="Polar residues" evidence="1">
    <location>
        <begin position="68"/>
        <end position="97"/>
    </location>
</feature>
<keyword evidence="2" id="KW-0812">Transmembrane</keyword>
<keyword evidence="2" id="KW-1133">Transmembrane helix</keyword>
<keyword evidence="2" id="KW-0472">Membrane</keyword>
<dbReference type="GeneID" id="54278123"/>
<feature type="compositionally biased region" description="Basic and acidic residues" evidence="1">
    <location>
        <begin position="492"/>
        <end position="506"/>
    </location>
</feature>
<dbReference type="Proteomes" id="UP000799778">
    <property type="component" value="Unassembled WGS sequence"/>
</dbReference>
<proteinExistence type="predicted"/>
<feature type="region of interest" description="Disordered" evidence="1">
    <location>
        <begin position="62"/>
        <end position="252"/>
    </location>
</feature>
<feature type="compositionally biased region" description="Low complexity" evidence="1">
    <location>
        <begin position="232"/>
        <end position="252"/>
    </location>
</feature>
<dbReference type="AlphaFoldDB" id="A0A6A5XZK8"/>
<protein>
    <submittedName>
        <fullName evidence="3">Uncharacterized protein</fullName>
    </submittedName>
</protein>
<feature type="compositionally biased region" description="Polar residues" evidence="1">
    <location>
        <begin position="166"/>
        <end position="187"/>
    </location>
</feature>
<evidence type="ECO:0000256" key="1">
    <source>
        <dbReference type="SAM" id="MobiDB-lite"/>
    </source>
</evidence>
<gene>
    <name evidence="3" type="ORF">BU24DRAFT_103878</name>
</gene>
<evidence type="ECO:0000256" key="2">
    <source>
        <dbReference type="SAM" id="Phobius"/>
    </source>
</evidence>
<feature type="compositionally biased region" description="Basic and acidic residues" evidence="1">
    <location>
        <begin position="358"/>
        <end position="369"/>
    </location>
</feature>
<dbReference type="RefSeq" id="XP_033387074.1">
    <property type="nucleotide sequence ID" value="XM_033520726.1"/>
</dbReference>
<accession>A0A6A5XZK8</accession>
<dbReference type="EMBL" id="ML978067">
    <property type="protein sequence ID" value="KAF2018735.1"/>
    <property type="molecule type" value="Genomic_DNA"/>
</dbReference>
<name>A0A6A5XZK8_9PLEO</name>
<feature type="compositionally biased region" description="Basic and acidic residues" evidence="1">
    <location>
        <begin position="211"/>
        <end position="226"/>
    </location>
</feature>
<organism evidence="3 4">
    <name type="scientific">Aaosphaeria arxii CBS 175.79</name>
    <dbReference type="NCBI Taxonomy" id="1450172"/>
    <lineage>
        <taxon>Eukaryota</taxon>
        <taxon>Fungi</taxon>
        <taxon>Dikarya</taxon>
        <taxon>Ascomycota</taxon>
        <taxon>Pezizomycotina</taxon>
        <taxon>Dothideomycetes</taxon>
        <taxon>Pleosporomycetidae</taxon>
        <taxon>Pleosporales</taxon>
        <taxon>Pleosporales incertae sedis</taxon>
        <taxon>Aaosphaeria</taxon>
    </lineage>
</organism>
<feature type="region of interest" description="Disordered" evidence="1">
    <location>
        <begin position="350"/>
        <end position="382"/>
    </location>
</feature>
<feature type="transmembrane region" description="Helical" evidence="2">
    <location>
        <begin position="7"/>
        <end position="30"/>
    </location>
</feature>
<keyword evidence="4" id="KW-1185">Reference proteome</keyword>
<evidence type="ECO:0000313" key="3">
    <source>
        <dbReference type="EMBL" id="KAF2018735.1"/>
    </source>
</evidence>
<feature type="compositionally biased region" description="Low complexity" evidence="1">
    <location>
        <begin position="192"/>
        <end position="203"/>
    </location>
</feature>
<evidence type="ECO:0000313" key="4">
    <source>
        <dbReference type="Proteomes" id="UP000799778"/>
    </source>
</evidence>
<reference evidence="3" key="1">
    <citation type="journal article" date="2020" name="Stud. Mycol.">
        <title>101 Dothideomycetes genomes: a test case for predicting lifestyles and emergence of pathogens.</title>
        <authorList>
            <person name="Haridas S."/>
            <person name="Albert R."/>
            <person name="Binder M."/>
            <person name="Bloem J."/>
            <person name="Labutti K."/>
            <person name="Salamov A."/>
            <person name="Andreopoulos B."/>
            <person name="Baker S."/>
            <person name="Barry K."/>
            <person name="Bills G."/>
            <person name="Bluhm B."/>
            <person name="Cannon C."/>
            <person name="Castanera R."/>
            <person name="Culley D."/>
            <person name="Daum C."/>
            <person name="Ezra D."/>
            <person name="Gonzalez J."/>
            <person name="Henrissat B."/>
            <person name="Kuo A."/>
            <person name="Liang C."/>
            <person name="Lipzen A."/>
            <person name="Lutzoni F."/>
            <person name="Magnuson J."/>
            <person name="Mondo S."/>
            <person name="Nolan M."/>
            <person name="Ohm R."/>
            <person name="Pangilinan J."/>
            <person name="Park H.-J."/>
            <person name="Ramirez L."/>
            <person name="Alfaro M."/>
            <person name="Sun H."/>
            <person name="Tritt A."/>
            <person name="Yoshinaga Y."/>
            <person name="Zwiers L.-H."/>
            <person name="Turgeon B."/>
            <person name="Goodwin S."/>
            <person name="Spatafora J."/>
            <person name="Crous P."/>
            <person name="Grigoriev I."/>
        </authorList>
    </citation>
    <scope>NUCLEOTIDE SEQUENCE</scope>
    <source>
        <strain evidence="3">CBS 175.79</strain>
    </source>
</reference>
<feature type="region of interest" description="Disordered" evidence="1">
    <location>
        <begin position="478"/>
        <end position="515"/>
    </location>
</feature>
<feature type="compositionally biased region" description="Low complexity" evidence="1">
    <location>
        <begin position="108"/>
        <end position="154"/>
    </location>
</feature>